<reference evidence="2 3" key="1">
    <citation type="submission" date="2014-02" db="EMBL/GenBank/DDBJ databases">
        <title>Comparative genomics and transcriptomics to identify genetic mechanisms underlying the emergence of carbapenem resistant Acinetobacter baumannii (CRAb).</title>
        <authorList>
            <person name="Harris A.D."/>
            <person name="Johnson K.J."/>
            <person name="George J."/>
            <person name="Shefchek K."/>
            <person name="Daugherty S.C."/>
            <person name="Parankush S."/>
            <person name="Sadzewicz L."/>
            <person name="Tallon L."/>
            <person name="Sengamalay N."/>
            <person name="Hazen T.H."/>
            <person name="Rasko D.A."/>
        </authorList>
    </citation>
    <scope>NUCLEOTIDE SEQUENCE [LARGE SCALE GENOMIC DNA]</scope>
    <source>
        <strain evidence="2 3">1295743</strain>
    </source>
</reference>
<evidence type="ECO:0000259" key="1">
    <source>
        <dbReference type="Pfam" id="PF12973"/>
    </source>
</evidence>
<gene>
    <name evidence="2" type="ORF">J512_3907</name>
</gene>
<organism evidence="2 3">
    <name type="scientific">Acinetobacter baumannii (strain 1295743)</name>
    <dbReference type="NCBI Taxonomy" id="1310613"/>
    <lineage>
        <taxon>Bacteria</taxon>
        <taxon>Pseudomonadati</taxon>
        <taxon>Pseudomonadota</taxon>
        <taxon>Gammaproteobacteria</taxon>
        <taxon>Moraxellales</taxon>
        <taxon>Moraxellaceae</taxon>
        <taxon>Acinetobacter</taxon>
        <taxon>Acinetobacter calcoaceticus/baumannii complex</taxon>
    </lineage>
</organism>
<feature type="domain" description="ChrR-like cupin" evidence="1">
    <location>
        <begin position="4"/>
        <end position="110"/>
    </location>
</feature>
<name>A0A009HKR0_ACIB9</name>
<dbReference type="Pfam" id="PF12973">
    <property type="entry name" value="Cupin_7"/>
    <property type="match status" value="1"/>
</dbReference>
<comment type="caution">
    <text evidence="2">The sequence shown here is derived from an EMBL/GenBank/DDBJ whole genome shotgun (WGS) entry which is preliminary data.</text>
</comment>
<dbReference type="InterPro" id="IPR014710">
    <property type="entry name" value="RmlC-like_jellyroll"/>
</dbReference>
<dbReference type="SUPFAM" id="SSF51182">
    <property type="entry name" value="RmlC-like cupins"/>
    <property type="match status" value="1"/>
</dbReference>
<dbReference type="PATRIC" id="fig|1310613.3.peg.3737"/>
<dbReference type="InterPro" id="IPR011051">
    <property type="entry name" value="RmlC_Cupin_sf"/>
</dbReference>
<accession>A0A009HKR0</accession>
<dbReference type="InterPro" id="IPR025979">
    <property type="entry name" value="ChrR-like_cupin_dom"/>
</dbReference>
<dbReference type="Gene3D" id="2.60.120.10">
    <property type="entry name" value="Jelly Rolls"/>
    <property type="match status" value="1"/>
</dbReference>
<evidence type="ECO:0000313" key="2">
    <source>
        <dbReference type="EMBL" id="EXB03615.1"/>
    </source>
</evidence>
<sequence>MDQQPFVINTNTAPWEFLPVPFLNSEIPVKTCLACPDTGMMIWKLRYPAGFTTVEHWHNCAHGMYVLEGHLVTSQGEFGPGNFVWFPEGSVMFHGARSDNDALVLFITNKDFDIHFTAEEGLPEFIE</sequence>
<dbReference type="Proteomes" id="UP000020595">
    <property type="component" value="Unassembled WGS sequence"/>
</dbReference>
<keyword evidence="2" id="KW-0812">Transmembrane</keyword>
<dbReference type="EMBL" id="JEWH01000082">
    <property type="protein sequence ID" value="EXB03615.1"/>
    <property type="molecule type" value="Genomic_DNA"/>
</dbReference>
<proteinExistence type="predicted"/>
<dbReference type="AlphaFoldDB" id="A0A009HKR0"/>
<evidence type="ECO:0000313" key="3">
    <source>
        <dbReference type="Proteomes" id="UP000020595"/>
    </source>
</evidence>
<protein>
    <submittedName>
        <fullName evidence="2">Putative transmembrane protein</fullName>
    </submittedName>
</protein>
<dbReference type="RefSeq" id="WP_004704382.1">
    <property type="nucleotide sequence ID" value="NZ_JEWH01000082.1"/>
</dbReference>
<keyword evidence="2" id="KW-0472">Membrane</keyword>